<reference evidence="1" key="2">
    <citation type="submission" date="2022-12" db="EMBL/GenBank/DDBJ databases">
        <title>Genome analysis and biological profiling of marine Salinicoccus roseus MOSEL-ME25.</title>
        <authorList>
            <person name="Mirza F.T."/>
            <person name="Xie Y."/>
            <person name="Shinwari Z.K."/>
        </authorList>
    </citation>
    <scope>NUCLEOTIDE SEQUENCE</scope>
    <source>
        <strain evidence="1">MOSEL-ME25</strain>
    </source>
</reference>
<evidence type="ECO:0000313" key="2">
    <source>
        <dbReference type="Proteomes" id="UP000527860"/>
    </source>
</evidence>
<reference evidence="1" key="1">
    <citation type="submission" date="2020-04" db="EMBL/GenBank/DDBJ databases">
        <authorList>
            <person name="Tanveer F."/>
            <person name="Xie Y."/>
            <person name="Shinwari Z.K."/>
        </authorList>
    </citation>
    <scope>NUCLEOTIDE SEQUENCE</scope>
    <source>
        <strain evidence="1">MOSEL-ME25</strain>
    </source>
</reference>
<keyword evidence="2" id="KW-1185">Reference proteome</keyword>
<dbReference type="RefSeq" id="WP_268747427.1">
    <property type="nucleotide sequence ID" value="NZ_JABEVU030000001.1"/>
</dbReference>
<sequence>MIRSEYGGVLTKIFRLLQAIEKNTADIAKELKRMNRDKPVERG</sequence>
<organism evidence="1 2">
    <name type="scientific">Salinicoccus roseus</name>
    <dbReference type="NCBI Taxonomy" id="45670"/>
    <lineage>
        <taxon>Bacteria</taxon>
        <taxon>Bacillati</taxon>
        <taxon>Bacillota</taxon>
        <taxon>Bacilli</taxon>
        <taxon>Bacillales</taxon>
        <taxon>Staphylococcaceae</taxon>
        <taxon>Salinicoccus</taxon>
    </lineage>
</organism>
<accession>A0ABT4YLI7</accession>
<protein>
    <submittedName>
        <fullName evidence="1">Uncharacterized protein</fullName>
    </submittedName>
</protein>
<name>A0ABT4YLI7_9STAP</name>
<comment type="caution">
    <text evidence="1">The sequence shown here is derived from an EMBL/GenBank/DDBJ whole genome shotgun (WGS) entry which is preliminary data.</text>
</comment>
<evidence type="ECO:0000313" key="1">
    <source>
        <dbReference type="EMBL" id="MDB0581231.1"/>
    </source>
</evidence>
<proteinExistence type="predicted"/>
<dbReference type="EMBL" id="JABEVU030000001">
    <property type="protein sequence ID" value="MDB0581231.1"/>
    <property type="molecule type" value="Genomic_DNA"/>
</dbReference>
<gene>
    <name evidence="1" type="ORF">F7P68_0011930</name>
</gene>
<dbReference type="GeneID" id="77846544"/>
<dbReference type="Proteomes" id="UP000527860">
    <property type="component" value="Unassembled WGS sequence"/>
</dbReference>